<reference evidence="1" key="1">
    <citation type="journal article" date="2014" name="Int. J. Syst. Evol. Microbiol.">
        <title>Complete genome sequence of Corynebacterium casei LMG S-19264T (=DSM 44701T), isolated from a smear-ripened cheese.</title>
        <authorList>
            <consortium name="US DOE Joint Genome Institute (JGI-PGF)"/>
            <person name="Walter F."/>
            <person name="Albersmeier A."/>
            <person name="Kalinowski J."/>
            <person name="Ruckert C."/>
        </authorList>
    </citation>
    <scope>NUCLEOTIDE SEQUENCE</scope>
    <source>
        <strain evidence="1">KCTC 12113</strain>
    </source>
</reference>
<evidence type="ECO:0000313" key="2">
    <source>
        <dbReference type="Proteomes" id="UP000634668"/>
    </source>
</evidence>
<keyword evidence="2" id="KW-1185">Reference proteome</keyword>
<proteinExistence type="predicted"/>
<protein>
    <submittedName>
        <fullName evidence="1">Uncharacterized protein</fullName>
    </submittedName>
</protein>
<name>A0A918IRZ8_9FLAO</name>
<dbReference type="Proteomes" id="UP000634668">
    <property type="component" value="Unassembled WGS sequence"/>
</dbReference>
<organism evidence="1 2">
    <name type="scientific">Arenibacter certesii</name>
    <dbReference type="NCBI Taxonomy" id="228955"/>
    <lineage>
        <taxon>Bacteria</taxon>
        <taxon>Pseudomonadati</taxon>
        <taxon>Bacteroidota</taxon>
        <taxon>Flavobacteriia</taxon>
        <taxon>Flavobacteriales</taxon>
        <taxon>Flavobacteriaceae</taxon>
        <taxon>Arenibacter</taxon>
    </lineage>
</organism>
<comment type="caution">
    <text evidence="1">The sequence shown here is derived from an EMBL/GenBank/DDBJ whole genome shotgun (WGS) entry which is preliminary data.</text>
</comment>
<evidence type="ECO:0000313" key="1">
    <source>
        <dbReference type="EMBL" id="GGW29364.1"/>
    </source>
</evidence>
<reference evidence="1" key="2">
    <citation type="submission" date="2020-09" db="EMBL/GenBank/DDBJ databases">
        <authorList>
            <person name="Sun Q."/>
            <person name="Kim S."/>
        </authorList>
    </citation>
    <scope>NUCLEOTIDE SEQUENCE</scope>
    <source>
        <strain evidence="1">KCTC 12113</strain>
    </source>
</reference>
<sequence length="55" mass="6401">MDCDMYLFLICYEIISLNPTHSFKEYNHIAIDNISEKTQASKIGTTEGEYEAVFY</sequence>
<dbReference type="AlphaFoldDB" id="A0A918IRZ8"/>
<accession>A0A918IRZ8</accession>
<dbReference type="EMBL" id="BMWP01000007">
    <property type="protein sequence ID" value="GGW29364.1"/>
    <property type="molecule type" value="Genomic_DNA"/>
</dbReference>
<gene>
    <name evidence="1" type="ORF">GCM10007383_13220</name>
</gene>